<keyword evidence="1" id="KW-0560">Oxidoreductase</keyword>
<protein>
    <submittedName>
        <fullName evidence="6">Ergothioneine biosynthesis protein EgtB</fullName>
    </submittedName>
</protein>
<comment type="pathway">
    <text evidence="3">Amino-acid biosynthesis; ergothioneine biosynthesis.</text>
</comment>
<dbReference type="InterPro" id="IPR017806">
    <property type="entry name" value="EgtB"/>
</dbReference>
<dbReference type="SUPFAM" id="SSF56436">
    <property type="entry name" value="C-type lectin-like"/>
    <property type="match status" value="1"/>
</dbReference>
<keyword evidence="7" id="KW-1185">Reference proteome</keyword>
<comment type="caution">
    <text evidence="6">The sequence shown here is derived from an EMBL/GenBank/DDBJ whole genome shotgun (WGS) entry which is preliminary data.</text>
</comment>
<dbReference type="EMBL" id="PZJJ01000002">
    <property type="protein sequence ID" value="PTL40150.1"/>
    <property type="molecule type" value="Genomic_DNA"/>
</dbReference>
<evidence type="ECO:0000259" key="5">
    <source>
        <dbReference type="Pfam" id="PF12867"/>
    </source>
</evidence>
<sequence length="414" mass="48401">MAVTELEILKKRFMAMRKLSEKIVEPLEKEDYVVQAVEDVSPPKWHLAHTTWFFEEFILKQRIEGYEYYLKDARKLFNSYYETISRPFPRSMRGLITRPTVDEIKTYRRQVDKNMEKLLDSSAPDKELVHLMELGIQHEQQHQELLITDTKFNLSVNPSEPVYSSQFRDSPITGLPEIMNWIPFDEGVITVGTNDEYFSFDNEQPEHRHYVYSYKIADRPVSNREFIQFINDGGYETPDYWLSDGWAAVKQENWKAPLYWEKSGGKWTHFSLTGRKNINLDAPVQHVSYFEADAYARWAGARLPTEFEWENALKEDVSDGCCLEQTIGLENSQLSNLHTGYVWEWTASPYVAYPQAARPEGALGEYNMKFMNSQMVLRGGSAFTPKTHIRGTYRNFFPPEKRWQCMGIRLAANV</sequence>
<dbReference type="InterPro" id="IPR051043">
    <property type="entry name" value="Sulfatase_Mod_Factor_Kinase"/>
</dbReference>
<evidence type="ECO:0000256" key="2">
    <source>
        <dbReference type="ARBA" id="ARBA00023004"/>
    </source>
</evidence>
<dbReference type="NCBIfam" id="TIGR03440">
    <property type="entry name" value="egtB_TIGR03440"/>
    <property type="match status" value="1"/>
</dbReference>
<dbReference type="Pfam" id="PF03781">
    <property type="entry name" value="FGE-sulfatase"/>
    <property type="match status" value="2"/>
</dbReference>
<dbReference type="AlphaFoldDB" id="A0A2T4U9T7"/>
<accession>A0A2T4U9T7</accession>
<dbReference type="Pfam" id="PF12867">
    <property type="entry name" value="DinB_2"/>
    <property type="match status" value="1"/>
</dbReference>
<organism evidence="6 7">
    <name type="scientific">Alkalicoccus saliphilus</name>
    <dbReference type="NCBI Taxonomy" id="200989"/>
    <lineage>
        <taxon>Bacteria</taxon>
        <taxon>Bacillati</taxon>
        <taxon>Bacillota</taxon>
        <taxon>Bacilli</taxon>
        <taxon>Bacillales</taxon>
        <taxon>Bacillaceae</taxon>
        <taxon>Alkalicoccus</taxon>
    </lineage>
</organism>
<proteinExistence type="predicted"/>
<evidence type="ECO:0000259" key="4">
    <source>
        <dbReference type="Pfam" id="PF03781"/>
    </source>
</evidence>
<keyword evidence="2" id="KW-0408">Iron</keyword>
<dbReference type="OrthoDB" id="9768004at2"/>
<dbReference type="PANTHER" id="PTHR23150:SF36">
    <property type="entry name" value="HERCYNINE OXYGENASE"/>
    <property type="match status" value="1"/>
</dbReference>
<evidence type="ECO:0000256" key="1">
    <source>
        <dbReference type="ARBA" id="ARBA00023002"/>
    </source>
</evidence>
<dbReference type="InterPro" id="IPR042095">
    <property type="entry name" value="SUMF_sf"/>
</dbReference>
<feature type="domain" description="Sulfatase-modifying factor enzyme-like" evidence="4">
    <location>
        <begin position="340"/>
        <end position="411"/>
    </location>
</feature>
<dbReference type="Proteomes" id="UP000240509">
    <property type="component" value="Unassembled WGS sequence"/>
</dbReference>
<gene>
    <name evidence="6" type="ORF">C6Y45_01865</name>
</gene>
<name>A0A2T4U9T7_9BACI</name>
<dbReference type="InterPro" id="IPR005532">
    <property type="entry name" value="SUMF_dom"/>
</dbReference>
<evidence type="ECO:0000313" key="6">
    <source>
        <dbReference type="EMBL" id="PTL40150.1"/>
    </source>
</evidence>
<evidence type="ECO:0000313" key="7">
    <source>
        <dbReference type="Proteomes" id="UP000240509"/>
    </source>
</evidence>
<dbReference type="RefSeq" id="WP_107583327.1">
    <property type="nucleotide sequence ID" value="NZ_PZJJ01000002.1"/>
</dbReference>
<dbReference type="InterPro" id="IPR024775">
    <property type="entry name" value="DinB-like"/>
</dbReference>
<dbReference type="InterPro" id="IPR016187">
    <property type="entry name" value="CTDL_fold"/>
</dbReference>
<feature type="domain" description="DinB-like" evidence="5">
    <location>
        <begin position="15"/>
        <end position="144"/>
    </location>
</feature>
<dbReference type="PANTHER" id="PTHR23150">
    <property type="entry name" value="SULFATASE MODIFYING FACTOR 1, 2"/>
    <property type="match status" value="1"/>
</dbReference>
<evidence type="ECO:0000256" key="3">
    <source>
        <dbReference type="ARBA" id="ARBA00037882"/>
    </source>
</evidence>
<feature type="domain" description="Sulfatase-modifying factor enzyme-like" evidence="4">
    <location>
        <begin position="181"/>
        <end position="315"/>
    </location>
</feature>
<reference evidence="6 7" key="1">
    <citation type="submission" date="2018-03" db="EMBL/GenBank/DDBJ databases">
        <title>Alkalicoccus saliphilus sp. nov., isolated from a mineral pool.</title>
        <authorList>
            <person name="Zhao B."/>
        </authorList>
    </citation>
    <scope>NUCLEOTIDE SEQUENCE [LARGE SCALE GENOMIC DNA]</scope>
    <source>
        <strain evidence="6 7">6AG</strain>
    </source>
</reference>
<dbReference type="GO" id="GO:0052699">
    <property type="term" value="P:ergothioneine biosynthetic process"/>
    <property type="evidence" value="ECO:0007669"/>
    <property type="project" value="InterPro"/>
</dbReference>
<dbReference type="Gene3D" id="3.90.1580.10">
    <property type="entry name" value="paralog of FGE (formylglycine-generating enzyme)"/>
    <property type="match status" value="2"/>
</dbReference>